<comment type="caution">
    <text evidence="13">The sequence shown here is derived from an EMBL/GenBank/DDBJ whole genome shotgun (WGS) entry which is preliminary data.</text>
</comment>
<keyword evidence="6" id="KW-1133">Transmembrane helix</keyword>
<keyword evidence="3 11" id="KW-0349">Heme</keyword>
<dbReference type="InterPro" id="IPR001128">
    <property type="entry name" value="Cyt_P450"/>
</dbReference>
<proteinExistence type="inferred from homology"/>
<keyword evidence="4" id="KW-0812">Transmembrane</keyword>
<dbReference type="GO" id="GO:0006629">
    <property type="term" value="P:lipid metabolic process"/>
    <property type="evidence" value="ECO:0007669"/>
    <property type="project" value="UniProtKB-ARBA"/>
</dbReference>
<dbReference type="Pfam" id="PF00067">
    <property type="entry name" value="p450"/>
    <property type="match status" value="1"/>
</dbReference>
<reference evidence="13 14" key="1">
    <citation type="submission" date="2021-07" db="EMBL/GenBank/DDBJ databases">
        <title>The Aristolochia fimbriata genome: insights into angiosperm evolution, floral development and chemical biosynthesis.</title>
        <authorList>
            <person name="Jiao Y."/>
        </authorList>
    </citation>
    <scope>NUCLEOTIDE SEQUENCE [LARGE SCALE GENOMIC DNA]</scope>
    <source>
        <strain evidence="13">IBCAS-2021</strain>
        <tissue evidence="13">Leaf</tissue>
    </source>
</reference>
<protein>
    <recommendedName>
        <fullName evidence="15">Cytochrome P450</fullName>
    </recommendedName>
</protein>
<comment type="subcellular location">
    <subcellularLocation>
        <location evidence="1">Membrane</location>
        <topology evidence="1">Single-pass membrane protein</topology>
    </subcellularLocation>
</comment>
<dbReference type="EMBL" id="JAINDJ010000003">
    <property type="protein sequence ID" value="KAG9454851.1"/>
    <property type="molecule type" value="Genomic_DNA"/>
</dbReference>
<dbReference type="GO" id="GO:0016020">
    <property type="term" value="C:membrane"/>
    <property type="evidence" value="ECO:0007669"/>
    <property type="project" value="UniProtKB-SubCell"/>
</dbReference>
<dbReference type="PRINTS" id="PR00463">
    <property type="entry name" value="EP450I"/>
</dbReference>
<dbReference type="Gene3D" id="1.10.630.10">
    <property type="entry name" value="Cytochrome P450"/>
    <property type="match status" value="1"/>
</dbReference>
<accession>A0AAV7F2E0</accession>
<keyword evidence="5 11" id="KW-0479">Metal-binding</keyword>
<evidence type="ECO:0000256" key="7">
    <source>
        <dbReference type="ARBA" id="ARBA00023002"/>
    </source>
</evidence>
<dbReference type="PRINTS" id="PR00385">
    <property type="entry name" value="P450"/>
</dbReference>
<feature type="binding site" description="axial binding residue" evidence="11">
    <location>
        <position position="457"/>
    </location>
    <ligand>
        <name>heme</name>
        <dbReference type="ChEBI" id="CHEBI:30413"/>
    </ligand>
    <ligandPart>
        <name>Fe</name>
        <dbReference type="ChEBI" id="CHEBI:18248"/>
    </ligandPart>
</feature>
<dbReference type="Proteomes" id="UP000825729">
    <property type="component" value="Unassembled WGS sequence"/>
</dbReference>
<evidence type="ECO:0000256" key="9">
    <source>
        <dbReference type="ARBA" id="ARBA00023033"/>
    </source>
</evidence>
<evidence type="ECO:0000256" key="10">
    <source>
        <dbReference type="ARBA" id="ARBA00023136"/>
    </source>
</evidence>
<evidence type="ECO:0000256" key="8">
    <source>
        <dbReference type="ARBA" id="ARBA00023004"/>
    </source>
</evidence>
<keyword evidence="10" id="KW-0472">Membrane</keyword>
<evidence type="ECO:0000256" key="4">
    <source>
        <dbReference type="ARBA" id="ARBA00022692"/>
    </source>
</evidence>
<keyword evidence="8 11" id="KW-0408">Iron</keyword>
<dbReference type="FunFam" id="1.10.630.10:FF:000044">
    <property type="entry name" value="Cytochrome P450"/>
    <property type="match status" value="1"/>
</dbReference>
<dbReference type="InterPro" id="IPR017972">
    <property type="entry name" value="Cyt_P450_CS"/>
</dbReference>
<dbReference type="SUPFAM" id="SSF48264">
    <property type="entry name" value="Cytochrome P450"/>
    <property type="match status" value="1"/>
</dbReference>
<dbReference type="InterPro" id="IPR036396">
    <property type="entry name" value="Cyt_P450_sf"/>
</dbReference>
<organism evidence="13 14">
    <name type="scientific">Aristolochia fimbriata</name>
    <name type="common">White veined hardy Dutchman's pipe vine</name>
    <dbReference type="NCBI Taxonomy" id="158543"/>
    <lineage>
        <taxon>Eukaryota</taxon>
        <taxon>Viridiplantae</taxon>
        <taxon>Streptophyta</taxon>
        <taxon>Embryophyta</taxon>
        <taxon>Tracheophyta</taxon>
        <taxon>Spermatophyta</taxon>
        <taxon>Magnoliopsida</taxon>
        <taxon>Magnoliidae</taxon>
        <taxon>Piperales</taxon>
        <taxon>Aristolochiaceae</taxon>
        <taxon>Aristolochia</taxon>
    </lineage>
</organism>
<evidence type="ECO:0000256" key="5">
    <source>
        <dbReference type="ARBA" id="ARBA00022723"/>
    </source>
</evidence>
<dbReference type="AlphaFoldDB" id="A0AAV7F2E0"/>
<keyword evidence="7 12" id="KW-0560">Oxidoreductase</keyword>
<sequence length="517" mass="59194">MELLFSLETLCAIPLCIWLLFHLFARRPSKPQTSHGLKTYPVLGCLPEFIKNRHRFLDWMTEVIRKQPSYTLTFRRPGKAPIIITCNPANVDHVLKSNFDNYNKGYRSISLLKDFLGRGIFNSDGELWKVQRKTASFEFNTKSLRNFVMDAVRREIGDRLLPLLSAVAEDEQSTLDLQDALERFAFDNVCKVAFNEDPACLATGDAASGPVPGREFARAFEVASNLSAGRFMYAVPFFWKIKKSLNVGTERRLKESISVVHDFATKIIRSRKQKMEKDSDSNANEDLLSRFMANYYTSEEFLRDIVVSFILAGRDTTSSSLAWFFWLLSSRPDVEKKILDEVKAVRSRHTTNTGETFSYDELREMQYLHAALSESMRLYPPVVVNSRTAVEDDVLPDGTFVLKGWVVSYHTYSMGRMEGVWGPDCMEFLPERWLENGVFRPESPSKYPVFHAGPRMCLGKEMAYIQMKSIAACVLERFEIEAVDKEKRPEPMLSLTMRIRDGLPVRVRKRGGAAAER</sequence>
<dbReference type="CDD" id="cd11064">
    <property type="entry name" value="CYP86A"/>
    <property type="match status" value="1"/>
</dbReference>
<comment type="cofactor">
    <cofactor evidence="11">
        <name>heme</name>
        <dbReference type="ChEBI" id="CHEBI:30413"/>
    </cofactor>
</comment>
<evidence type="ECO:0000256" key="12">
    <source>
        <dbReference type="RuleBase" id="RU000461"/>
    </source>
</evidence>
<evidence type="ECO:0000256" key="2">
    <source>
        <dbReference type="ARBA" id="ARBA00010617"/>
    </source>
</evidence>
<dbReference type="GO" id="GO:0004497">
    <property type="term" value="F:monooxygenase activity"/>
    <property type="evidence" value="ECO:0007669"/>
    <property type="project" value="UniProtKB-KW"/>
</dbReference>
<dbReference type="GO" id="GO:0016705">
    <property type="term" value="F:oxidoreductase activity, acting on paired donors, with incorporation or reduction of molecular oxygen"/>
    <property type="evidence" value="ECO:0007669"/>
    <property type="project" value="InterPro"/>
</dbReference>
<gene>
    <name evidence="13" type="ORF">H6P81_007755</name>
</gene>
<dbReference type="GO" id="GO:0005506">
    <property type="term" value="F:iron ion binding"/>
    <property type="evidence" value="ECO:0007669"/>
    <property type="project" value="InterPro"/>
</dbReference>
<dbReference type="InterPro" id="IPR002401">
    <property type="entry name" value="Cyt_P450_E_grp-I"/>
</dbReference>
<dbReference type="PROSITE" id="PS00086">
    <property type="entry name" value="CYTOCHROME_P450"/>
    <property type="match status" value="1"/>
</dbReference>
<evidence type="ECO:0000256" key="1">
    <source>
        <dbReference type="ARBA" id="ARBA00004167"/>
    </source>
</evidence>
<comment type="similarity">
    <text evidence="2 12">Belongs to the cytochrome P450 family.</text>
</comment>
<evidence type="ECO:0000256" key="11">
    <source>
        <dbReference type="PIRSR" id="PIRSR602401-1"/>
    </source>
</evidence>
<evidence type="ECO:0000313" key="13">
    <source>
        <dbReference type="EMBL" id="KAG9454851.1"/>
    </source>
</evidence>
<keyword evidence="14" id="KW-1185">Reference proteome</keyword>
<evidence type="ECO:0008006" key="15">
    <source>
        <dbReference type="Google" id="ProtNLM"/>
    </source>
</evidence>
<keyword evidence="9 12" id="KW-0503">Monooxygenase</keyword>
<dbReference type="PANTHER" id="PTHR24296">
    <property type="entry name" value="CYTOCHROME P450"/>
    <property type="match status" value="1"/>
</dbReference>
<evidence type="ECO:0000313" key="14">
    <source>
        <dbReference type="Proteomes" id="UP000825729"/>
    </source>
</evidence>
<name>A0AAV7F2E0_ARIFI</name>
<dbReference type="GO" id="GO:0020037">
    <property type="term" value="F:heme binding"/>
    <property type="evidence" value="ECO:0007669"/>
    <property type="project" value="InterPro"/>
</dbReference>
<evidence type="ECO:0000256" key="3">
    <source>
        <dbReference type="ARBA" id="ARBA00022617"/>
    </source>
</evidence>
<evidence type="ECO:0000256" key="6">
    <source>
        <dbReference type="ARBA" id="ARBA00022989"/>
    </source>
</evidence>